<dbReference type="Gene3D" id="3.40.50.150">
    <property type="entry name" value="Vaccinia Virus protein VP39"/>
    <property type="match status" value="1"/>
</dbReference>
<dbReference type="PANTHER" id="PTHR43861">
    <property type="entry name" value="TRANS-ACONITATE 2-METHYLTRANSFERASE-RELATED"/>
    <property type="match status" value="1"/>
</dbReference>
<dbReference type="InterPro" id="IPR013630">
    <property type="entry name" value="Methyltransf_Zn-bd_dom_put"/>
</dbReference>
<organism evidence="3 4">
    <name type="scientific">Sphingomonas albertensis</name>
    <dbReference type="NCBI Taxonomy" id="2762591"/>
    <lineage>
        <taxon>Bacteria</taxon>
        <taxon>Pseudomonadati</taxon>
        <taxon>Pseudomonadota</taxon>
        <taxon>Alphaproteobacteria</taxon>
        <taxon>Sphingomonadales</taxon>
        <taxon>Sphingomonadaceae</taxon>
        <taxon>Sphingomonas</taxon>
    </lineage>
</organism>
<evidence type="ECO:0000259" key="2">
    <source>
        <dbReference type="Pfam" id="PF08484"/>
    </source>
</evidence>
<gene>
    <name evidence="3" type="ORF">H8S47_06365</name>
</gene>
<evidence type="ECO:0000313" key="3">
    <source>
        <dbReference type="EMBL" id="MBC3941311.1"/>
    </source>
</evidence>
<protein>
    <submittedName>
        <fullName evidence="3">Methyltransferase domain-containing protein</fullName>
    </submittedName>
</protein>
<dbReference type="EMBL" id="JACONT010000009">
    <property type="protein sequence ID" value="MBC3941311.1"/>
    <property type="molecule type" value="Genomic_DNA"/>
</dbReference>
<keyword evidence="4" id="KW-1185">Reference proteome</keyword>
<dbReference type="Gene3D" id="6.20.50.110">
    <property type="entry name" value="Methyltransferase, zinc-binding domain"/>
    <property type="match status" value="1"/>
</dbReference>
<sequence length="426" mass="46226">MTSDTPSSGHPSPGQAAICQGCGAMLTRTMVDLGLQPLANSYIPPERADAHEPVYPLHARVCDACLLVQVDAVAPPEDIFVDYAYFSSFSDSWLAHCKRYAEDMAARFALDAQSRVVEIASNDGYMLQYFVAMGVPVMGIEPAANVAATAIAKGVPTEVAFFGEATARRMVESGWAADLLAAKNVLAHVPDINDFVAGVREMLKPEGVFTVEFPHLLNLIQQVQFDTIYHEHFTYLSLLAVRTIAERQGLRIFDVEKQPTHGGSLRVFMARPDSAHAVTPNVQVVLDEEIAAGLDRPEGYEGFDARVRAVREGLLGFLAGAKDKGERVVAYGAAAKGNTLLNYCGATAADIDFVVDRNPAKQDRLLPGSRIPVRAVEALVEARPDHVLILPWNIKDEVIRQLPEVHAWGGDFVIAVPEIRVVTGAV</sequence>
<accession>A0ABR7ALG8</accession>
<dbReference type="GO" id="GO:0008168">
    <property type="term" value="F:methyltransferase activity"/>
    <property type="evidence" value="ECO:0007669"/>
    <property type="project" value="UniProtKB-KW"/>
</dbReference>
<dbReference type="PANTHER" id="PTHR43861:SF5">
    <property type="entry name" value="BLL5978 PROTEIN"/>
    <property type="match status" value="1"/>
</dbReference>
<dbReference type="Pfam" id="PF08421">
    <property type="entry name" value="Methyltransf_13"/>
    <property type="match status" value="1"/>
</dbReference>
<dbReference type="InterPro" id="IPR013691">
    <property type="entry name" value="MeTrfase_14"/>
</dbReference>
<evidence type="ECO:0000259" key="1">
    <source>
        <dbReference type="Pfam" id="PF08421"/>
    </source>
</evidence>
<comment type="caution">
    <text evidence="3">The sequence shown here is derived from an EMBL/GenBank/DDBJ whole genome shotgun (WGS) entry which is preliminary data.</text>
</comment>
<dbReference type="RefSeq" id="WP_187503080.1">
    <property type="nucleotide sequence ID" value="NZ_JACONT010000009.1"/>
</dbReference>
<reference evidence="3 4" key="1">
    <citation type="submission" date="2020-08" db="EMBL/GenBank/DDBJ databases">
        <title>Putative novel bacterial strains isolated from necrotic wheat leaf tissues caused by Xanthomonas translucens.</title>
        <authorList>
            <person name="Tambong J.T."/>
        </authorList>
    </citation>
    <scope>NUCLEOTIDE SEQUENCE [LARGE SCALE GENOMIC DNA]</scope>
    <source>
        <strain evidence="4">DOAB 1063</strain>
    </source>
</reference>
<dbReference type="InterPro" id="IPR029063">
    <property type="entry name" value="SAM-dependent_MTases_sf"/>
</dbReference>
<name>A0ABR7ALG8_9SPHN</name>
<dbReference type="Pfam" id="PF08484">
    <property type="entry name" value="Methyltransf_14"/>
    <property type="match status" value="1"/>
</dbReference>
<dbReference type="Gene3D" id="6.10.250.3100">
    <property type="match status" value="1"/>
</dbReference>
<keyword evidence="3" id="KW-0489">Methyltransferase</keyword>
<dbReference type="InterPro" id="IPR038576">
    <property type="entry name" value="Methyltransf_Zn-bd_dom_put_sf"/>
</dbReference>
<dbReference type="Pfam" id="PF13489">
    <property type="entry name" value="Methyltransf_23"/>
    <property type="match status" value="1"/>
</dbReference>
<evidence type="ECO:0000313" key="4">
    <source>
        <dbReference type="Proteomes" id="UP000597613"/>
    </source>
</evidence>
<dbReference type="Gene3D" id="3.40.50.720">
    <property type="entry name" value="NAD(P)-binding Rossmann-like Domain"/>
    <property type="match status" value="1"/>
</dbReference>
<dbReference type="SUPFAM" id="SSF53335">
    <property type="entry name" value="S-adenosyl-L-methionine-dependent methyltransferases"/>
    <property type="match status" value="1"/>
</dbReference>
<dbReference type="Proteomes" id="UP000597613">
    <property type="component" value="Unassembled WGS sequence"/>
</dbReference>
<proteinExistence type="predicted"/>
<keyword evidence="3" id="KW-0808">Transferase</keyword>
<feature type="domain" description="C-methyltransferase" evidence="2">
    <location>
        <begin position="259"/>
        <end position="417"/>
    </location>
</feature>
<dbReference type="GO" id="GO:0032259">
    <property type="term" value="P:methylation"/>
    <property type="evidence" value="ECO:0007669"/>
    <property type="project" value="UniProtKB-KW"/>
</dbReference>
<feature type="domain" description="Methyltransferase putative zinc binding" evidence="1">
    <location>
        <begin position="19"/>
        <end position="80"/>
    </location>
</feature>